<proteinExistence type="predicted"/>
<reference evidence="2" key="1">
    <citation type="submission" date="2021-05" db="EMBL/GenBank/DDBJ databases">
        <authorList>
            <person name="Alioto T."/>
            <person name="Alioto T."/>
            <person name="Gomez Garrido J."/>
        </authorList>
    </citation>
    <scope>NUCLEOTIDE SEQUENCE</scope>
</reference>
<name>A0A8D8KGT0_CULPI</name>
<protein>
    <submittedName>
        <fullName evidence="2">(northern house mosquito) hypothetical protein</fullName>
    </submittedName>
</protein>
<dbReference type="EMBL" id="HBUE01217142">
    <property type="protein sequence ID" value="CAG6537591.1"/>
    <property type="molecule type" value="Transcribed_RNA"/>
</dbReference>
<organism evidence="2">
    <name type="scientific">Culex pipiens</name>
    <name type="common">House mosquito</name>
    <dbReference type="NCBI Taxonomy" id="7175"/>
    <lineage>
        <taxon>Eukaryota</taxon>
        <taxon>Metazoa</taxon>
        <taxon>Ecdysozoa</taxon>
        <taxon>Arthropoda</taxon>
        <taxon>Hexapoda</taxon>
        <taxon>Insecta</taxon>
        <taxon>Pterygota</taxon>
        <taxon>Neoptera</taxon>
        <taxon>Endopterygota</taxon>
        <taxon>Diptera</taxon>
        <taxon>Nematocera</taxon>
        <taxon>Culicoidea</taxon>
        <taxon>Culicidae</taxon>
        <taxon>Culicinae</taxon>
        <taxon>Culicini</taxon>
        <taxon>Culex</taxon>
        <taxon>Culex</taxon>
    </lineage>
</organism>
<dbReference type="AlphaFoldDB" id="A0A8D8KGT0"/>
<feature type="compositionally biased region" description="Low complexity" evidence="1">
    <location>
        <begin position="28"/>
        <end position="41"/>
    </location>
</feature>
<sequence length="108" mass="11473">MSTSTWTAIATSSRRGRPPMTPSYPNCSKNASASSSPTTTCSTWTVASRAGSRVVSTGAPRTAAGRTSTTTISSLWTHNSPQTFSDLRRPSGRNKRIGTRWIHASGRG</sequence>
<feature type="compositionally biased region" description="Low complexity" evidence="1">
    <location>
        <begin position="1"/>
        <end position="13"/>
    </location>
</feature>
<evidence type="ECO:0000313" key="2">
    <source>
        <dbReference type="EMBL" id="CAG6589601.1"/>
    </source>
</evidence>
<feature type="region of interest" description="Disordered" evidence="1">
    <location>
        <begin position="1"/>
        <end position="41"/>
    </location>
</feature>
<dbReference type="EMBL" id="HBUE01323696">
    <property type="protein sequence ID" value="CAG6589601.1"/>
    <property type="molecule type" value="Transcribed_RNA"/>
</dbReference>
<accession>A0A8D8KGT0</accession>
<feature type="region of interest" description="Disordered" evidence="1">
    <location>
        <begin position="81"/>
        <end position="108"/>
    </location>
</feature>
<evidence type="ECO:0000256" key="1">
    <source>
        <dbReference type="SAM" id="MobiDB-lite"/>
    </source>
</evidence>